<comment type="subcellular location">
    <subcellularLocation>
        <location evidence="1">Cell inner membrane</location>
        <topology evidence="1">Multi-pass membrane protein</topology>
    </subcellularLocation>
</comment>
<dbReference type="PANTHER" id="PTHR35011:SF2">
    <property type="entry name" value="2,3-DIKETO-L-GULONATE TRAP TRANSPORTER SMALL PERMEASE PROTEIN YIAM"/>
    <property type="match status" value="1"/>
</dbReference>
<evidence type="ECO:0000256" key="2">
    <source>
        <dbReference type="ARBA" id="ARBA00022448"/>
    </source>
</evidence>
<dbReference type="GO" id="GO:0015740">
    <property type="term" value="P:C4-dicarboxylate transport"/>
    <property type="evidence" value="ECO:0007669"/>
    <property type="project" value="TreeGrafter"/>
</dbReference>
<feature type="transmembrane region" description="Helical" evidence="9">
    <location>
        <begin position="127"/>
        <end position="147"/>
    </location>
</feature>
<dbReference type="PANTHER" id="PTHR35011">
    <property type="entry name" value="2,3-DIKETO-L-GULONATE TRAP TRANSPORTER SMALL PERMEASE PROTEIN YIAM"/>
    <property type="match status" value="1"/>
</dbReference>
<name>A0A4V2NUG4_9BACI</name>
<dbReference type="GO" id="GO:0005886">
    <property type="term" value="C:plasma membrane"/>
    <property type="evidence" value="ECO:0007669"/>
    <property type="project" value="UniProtKB-SubCell"/>
</dbReference>
<evidence type="ECO:0000256" key="5">
    <source>
        <dbReference type="ARBA" id="ARBA00022692"/>
    </source>
</evidence>
<keyword evidence="3" id="KW-1003">Cell membrane</keyword>
<dbReference type="STRING" id="1742358.GCA_001439605_02822"/>
<keyword evidence="7 9" id="KW-0472">Membrane</keyword>
<protein>
    <submittedName>
        <fullName evidence="11">TRAP transporter small permease</fullName>
    </submittedName>
</protein>
<keyword evidence="4" id="KW-0997">Cell inner membrane</keyword>
<evidence type="ECO:0000259" key="10">
    <source>
        <dbReference type="Pfam" id="PF04290"/>
    </source>
</evidence>
<proteinExistence type="inferred from homology"/>
<dbReference type="GO" id="GO:0022857">
    <property type="term" value="F:transmembrane transporter activity"/>
    <property type="evidence" value="ECO:0007669"/>
    <property type="project" value="TreeGrafter"/>
</dbReference>
<dbReference type="InterPro" id="IPR055348">
    <property type="entry name" value="DctQ"/>
</dbReference>
<comment type="similarity">
    <text evidence="8">Belongs to the TRAP transporter small permease family.</text>
</comment>
<gene>
    <name evidence="11" type="ORF">E0Y62_09525</name>
</gene>
<evidence type="ECO:0000256" key="6">
    <source>
        <dbReference type="ARBA" id="ARBA00022989"/>
    </source>
</evidence>
<feature type="domain" description="Tripartite ATP-independent periplasmic transporters DctQ component" evidence="10">
    <location>
        <begin position="23"/>
        <end position="149"/>
    </location>
</feature>
<reference evidence="11 12" key="1">
    <citation type="submission" date="2019-03" db="EMBL/GenBank/DDBJ databases">
        <authorList>
            <person name="Jensen L."/>
            <person name="Storgaard J."/>
            <person name="Sulaj E."/>
            <person name="Schramm A."/>
            <person name="Marshall I.P.G."/>
        </authorList>
    </citation>
    <scope>NUCLEOTIDE SEQUENCE [LARGE SCALE GENOMIC DNA]</scope>
    <source>
        <strain evidence="11 12">2017H2G3</strain>
    </source>
</reference>
<keyword evidence="6 9" id="KW-1133">Transmembrane helix</keyword>
<evidence type="ECO:0000313" key="11">
    <source>
        <dbReference type="EMBL" id="TCJ04329.1"/>
    </source>
</evidence>
<organism evidence="11 12">
    <name type="scientific">Cytobacillus praedii</name>
    <dbReference type="NCBI Taxonomy" id="1742358"/>
    <lineage>
        <taxon>Bacteria</taxon>
        <taxon>Bacillati</taxon>
        <taxon>Bacillota</taxon>
        <taxon>Bacilli</taxon>
        <taxon>Bacillales</taxon>
        <taxon>Bacillaceae</taxon>
        <taxon>Cytobacillus</taxon>
    </lineage>
</organism>
<sequence length="160" mass="18066">MTRISDVITKIEEILMIILMAAMVIIVTFSVAFRYFFNSPITWAGEVSIFLLIWVTFLGGSWGLKYNSQASITFLMDKVTGNQKKILMIIQLLSMILFLGVILFFTYKWIFLPSVHIQKSSSLLLPMWIPYSAVPIGLSFAAIHLIARLSPASIKREGAE</sequence>
<dbReference type="EMBL" id="SJTH01000009">
    <property type="protein sequence ID" value="TCJ04329.1"/>
    <property type="molecule type" value="Genomic_DNA"/>
</dbReference>
<evidence type="ECO:0000256" key="9">
    <source>
        <dbReference type="SAM" id="Phobius"/>
    </source>
</evidence>
<keyword evidence="2" id="KW-0813">Transport</keyword>
<dbReference type="OrthoDB" id="9815614at2"/>
<dbReference type="InterPro" id="IPR007387">
    <property type="entry name" value="TRAP_DctQ"/>
</dbReference>
<accession>A0A4V2NUG4</accession>
<evidence type="ECO:0000256" key="7">
    <source>
        <dbReference type="ARBA" id="ARBA00023136"/>
    </source>
</evidence>
<evidence type="ECO:0000313" key="12">
    <source>
        <dbReference type="Proteomes" id="UP000293846"/>
    </source>
</evidence>
<dbReference type="Proteomes" id="UP000293846">
    <property type="component" value="Unassembled WGS sequence"/>
</dbReference>
<feature type="transmembrane region" description="Helical" evidence="9">
    <location>
        <begin position="85"/>
        <end position="107"/>
    </location>
</feature>
<evidence type="ECO:0000256" key="1">
    <source>
        <dbReference type="ARBA" id="ARBA00004429"/>
    </source>
</evidence>
<feature type="transmembrane region" description="Helical" evidence="9">
    <location>
        <begin position="14"/>
        <end position="37"/>
    </location>
</feature>
<feature type="transmembrane region" description="Helical" evidence="9">
    <location>
        <begin position="43"/>
        <end position="64"/>
    </location>
</feature>
<keyword evidence="12" id="KW-1185">Reference proteome</keyword>
<dbReference type="AlphaFoldDB" id="A0A4V2NUG4"/>
<dbReference type="RefSeq" id="WP_057766770.1">
    <property type="nucleotide sequence ID" value="NZ_CP183326.1"/>
</dbReference>
<dbReference type="Pfam" id="PF04290">
    <property type="entry name" value="DctQ"/>
    <property type="match status" value="1"/>
</dbReference>
<evidence type="ECO:0000256" key="8">
    <source>
        <dbReference type="ARBA" id="ARBA00038436"/>
    </source>
</evidence>
<keyword evidence="5 9" id="KW-0812">Transmembrane</keyword>
<evidence type="ECO:0000256" key="4">
    <source>
        <dbReference type="ARBA" id="ARBA00022519"/>
    </source>
</evidence>
<evidence type="ECO:0000256" key="3">
    <source>
        <dbReference type="ARBA" id="ARBA00022475"/>
    </source>
</evidence>
<comment type="caution">
    <text evidence="11">The sequence shown here is derived from an EMBL/GenBank/DDBJ whole genome shotgun (WGS) entry which is preliminary data.</text>
</comment>